<protein>
    <submittedName>
        <fullName evidence="2">Uncharacterized protein</fullName>
    </submittedName>
</protein>
<reference evidence="2 3" key="1">
    <citation type="submission" date="2019-12" db="EMBL/GenBank/DDBJ databases">
        <title>Chromosome-level assembly of the Caenorhabditis remanei genome.</title>
        <authorList>
            <person name="Teterina A.A."/>
            <person name="Willis J.H."/>
            <person name="Phillips P.C."/>
        </authorList>
    </citation>
    <scope>NUCLEOTIDE SEQUENCE [LARGE SCALE GENOMIC DNA]</scope>
    <source>
        <strain evidence="2 3">PX506</strain>
        <tissue evidence="2">Whole organism</tissue>
    </source>
</reference>
<dbReference type="RefSeq" id="XP_003096346.2">
    <property type="nucleotide sequence ID" value="XM_003096298.2"/>
</dbReference>
<dbReference type="CTD" id="9808532"/>
<gene>
    <name evidence="2" type="ORF">GCK72_015800</name>
</gene>
<comment type="caution">
    <text evidence="2">The sequence shown here is derived from an EMBL/GenBank/DDBJ whole genome shotgun (WGS) entry which is preliminary data.</text>
</comment>
<dbReference type="AlphaFoldDB" id="A0A6A5GXS6"/>
<feature type="compositionally biased region" description="Basic and acidic residues" evidence="1">
    <location>
        <begin position="16"/>
        <end position="32"/>
    </location>
</feature>
<dbReference type="Proteomes" id="UP000483820">
    <property type="component" value="Chromosome IV"/>
</dbReference>
<dbReference type="EMBL" id="WUAV01000004">
    <property type="protein sequence ID" value="KAF1759335.1"/>
    <property type="molecule type" value="Genomic_DNA"/>
</dbReference>
<feature type="compositionally biased region" description="Polar residues" evidence="1">
    <location>
        <begin position="228"/>
        <end position="246"/>
    </location>
</feature>
<feature type="region of interest" description="Disordered" evidence="1">
    <location>
        <begin position="226"/>
        <end position="246"/>
    </location>
</feature>
<evidence type="ECO:0000313" key="2">
    <source>
        <dbReference type="EMBL" id="KAF1759335.1"/>
    </source>
</evidence>
<name>A0A6A5GXS6_CAERE</name>
<dbReference type="KEGG" id="crq:GCK72_015800"/>
<feature type="region of interest" description="Disordered" evidence="1">
    <location>
        <begin position="1"/>
        <end position="64"/>
    </location>
</feature>
<evidence type="ECO:0000256" key="1">
    <source>
        <dbReference type="SAM" id="MobiDB-lite"/>
    </source>
</evidence>
<sequence length="246" mass="28544">MSQESSKKFAMNPQKKRLEQLKKRREHQEMLEKQQLAHNSKSKKKMSREVVSNPETQQTETDVKMSAEVVDYEYSVEEDYEDDEYKATNNEVIKKLLIEEKRLLKSVKLAGENEKKLNTVQEEIGKRYDEFEKCLDEMDKQLTNYEAKARDSYLNIDSNIQPLCKRWQASQKTMASVKIHVTGPIAPSSVFGNLAHYGISILRQVLFYMAYCRDLMPRLHPSPVMMTPPTSDSPRTLNSLRITASD</sequence>
<dbReference type="GeneID" id="9808532"/>
<evidence type="ECO:0000313" key="3">
    <source>
        <dbReference type="Proteomes" id="UP000483820"/>
    </source>
</evidence>
<proteinExistence type="predicted"/>
<accession>A0A6A5GXS6</accession>
<organism evidence="2 3">
    <name type="scientific">Caenorhabditis remanei</name>
    <name type="common">Caenorhabditis vulgaris</name>
    <dbReference type="NCBI Taxonomy" id="31234"/>
    <lineage>
        <taxon>Eukaryota</taxon>
        <taxon>Metazoa</taxon>
        <taxon>Ecdysozoa</taxon>
        <taxon>Nematoda</taxon>
        <taxon>Chromadorea</taxon>
        <taxon>Rhabditida</taxon>
        <taxon>Rhabditina</taxon>
        <taxon>Rhabditomorpha</taxon>
        <taxon>Rhabditoidea</taxon>
        <taxon>Rhabditidae</taxon>
        <taxon>Peloderinae</taxon>
        <taxon>Caenorhabditis</taxon>
    </lineage>
</organism>